<dbReference type="EMBL" id="JARYMX010000006">
    <property type="protein sequence ID" value="KAJ9543652.1"/>
    <property type="molecule type" value="Genomic_DNA"/>
</dbReference>
<feature type="domain" description="Reverse transcriptase" evidence="1">
    <location>
        <begin position="145"/>
        <end position="452"/>
    </location>
</feature>
<dbReference type="Pfam" id="PF00078">
    <property type="entry name" value="RVT_1"/>
    <property type="match status" value="1"/>
</dbReference>
<sequence>MVVERAELMSKINDMMAARVSDLKQKARSKWILDGDENSRYFYDIVNQRVKLSRIHGLTINGSWVSNPDVIKDEVFPFFKSKFEEKFLVRPILKSDLFNKITEAQKILLETLFNIQEIKNVVSSCGNNKHQARMALPSSSSEVKFFEANHLINPSSNTSFITLVLKVRDHLSLLRITVLFVTSALIKSVKLELRSTVILVSVRYVEPTKTHTINLIGCVSKVIGKVLAKRLKGVLDTVINDYQTAFIKGRSILDGPLMVNEVIAWAKRRRKKILLFKVDFAKAFDCLNWNFLDDVLRQIGFAWVKGVICSAKSSVLINGAPTKEFCFEKGVRQGDMLSPFLFILAAEGLSVAIREAQRNKLFKGVRFDDSEEDVSLLQYADDAIIMGEWEPENAKNLLMVLKCFELCSGLKISLEKRSLLGVSVKSEDVNRVARWLNCKVESTSFKYLGLPMGGKMAKIESWQRLIGKFRSRLSMRRGRLSKPLKAFEGGSFGSNNAEKISCKGWNKILRKKNTGGLGVGSLKAYNLAMSNKWCWRDRTEPNAKWRNVVTKCNAGNNSRNGGCGKGLKVVEKYLDELEINLNSLIKRNEDDHGWLESNQNFSIKSIRKVIDTALLRSADTKTFWTSWIPSKINVHIWRTLNDPLPTLENLEKCGVCLQSNQCKLCNSFSESSKHLFLDCSTTRIVSAHLSSWVDWWPTNVSSISGFWAVLDAHHRNGTQKKVIALIMAAFLWTMWMHRNNKMFKGIMRKEKYICSDIQFLAFQRIRCRTKYGDVIKWERWCYNLLDSLLTFINLAPC</sequence>
<gene>
    <name evidence="2" type="ORF">OSB04_023359</name>
</gene>
<evidence type="ECO:0000313" key="3">
    <source>
        <dbReference type="Proteomes" id="UP001172457"/>
    </source>
</evidence>
<name>A0AA38VZJ7_9ASTR</name>
<evidence type="ECO:0000259" key="1">
    <source>
        <dbReference type="PROSITE" id="PS50878"/>
    </source>
</evidence>
<dbReference type="PANTHER" id="PTHR33116">
    <property type="entry name" value="REVERSE TRANSCRIPTASE ZINC-BINDING DOMAIN-CONTAINING PROTEIN-RELATED-RELATED"/>
    <property type="match status" value="1"/>
</dbReference>
<dbReference type="PROSITE" id="PS50878">
    <property type="entry name" value="RT_POL"/>
    <property type="match status" value="1"/>
</dbReference>
<dbReference type="InterPro" id="IPR000477">
    <property type="entry name" value="RT_dom"/>
</dbReference>
<dbReference type="SUPFAM" id="SSF56672">
    <property type="entry name" value="DNA/RNA polymerases"/>
    <property type="match status" value="1"/>
</dbReference>
<accession>A0AA38VZJ7</accession>
<evidence type="ECO:0000313" key="2">
    <source>
        <dbReference type="EMBL" id="KAJ9543652.1"/>
    </source>
</evidence>
<dbReference type="Pfam" id="PF13966">
    <property type="entry name" value="zf-RVT"/>
    <property type="match status" value="1"/>
</dbReference>
<comment type="caution">
    <text evidence="2">The sequence shown here is derived from an EMBL/GenBank/DDBJ whole genome shotgun (WGS) entry which is preliminary data.</text>
</comment>
<dbReference type="InterPro" id="IPR043502">
    <property type="entry name" value="DNA/RNA_pol_sf"/>
</dbReference>
<proteinExistence type="predicted"/>
<protein>
    <recommendedName>
        <fullName evidence="1">Reverse transcriptase domain-containing protein</fullName>
    </recommendedName>
</protein>
<keyword evidence="3" id="KW-1185">Reference proteome</keyword>
<dbReference type="CDD" id="cd01650">
    <property type="entry name" value="RT_nLTR_like"/>
    <property type="match status" value="1"/>
</dbReference>
<dbReference type="AlphaFoldDB" id="A0AA38VZJ7"/>
<dbReference type="PANTHER" id="PTHR33116:SF79">
    <property type="entry name" value="REVERSE TRANSCRIPTASE DOMAIN, ZINC FINGER, CCHC-TYPE-RELATED"/>
    <property type="match status" value="1"/>
</dbReference>
<dbReference type="InterPro" id="IPR026960">
    <property type="entry name" value="RVT-Znf"/>
</dbReference>
<organism evidence="2 3">
    <name type="scientific">Centaurea solstitialis</name>
    <name type="common">yellow star-thistle</name>
    <dbReference type="NCBI Taxonomy" id="347529"/>
    <lineage>
        <taxon>Eukaryota</taxon>
        <taxon>Viridiplantae</taxon>
        <taxon>Streptophyta</taxon>
        <taxon>Embryophyta</taxon>
        <taxon>Tracheophyta</taxon>
        <taxon>Spermatophyta</taxon>
        <taxon>Magnoliopsida</taxon>
        <taxon>eudicotyledons</taxon>
        <taxon>Gunneridae</taxon>
        <taxon>Pentapetalae</taxon>
        <taxon>asterids</taxon>
        <taxon>campanulids</taxon>
        <taxon>Asterales</taxon>
        <taxon>Asteraceae</taxon>
        <taxon>Carduoideae</taxon>
        <taxon>Cardueae</taxon>
        <taxon>Centaureinae</taxon>
        <taxon>Centaurea</taxon>
    </lineage>
</organism>
<reference evidence="2" key="1">
    <citation type="submission" date="2023-03" db="EMBL/GenBank/DDBJ databases">
        <title>Chromosome-scale reference genome and RAD-based genetic map of yellow starthistle (Centaurea solstitialis) reveal putative structural variation and QTLs associated with invader traits.</title>
        <authorList>
            <person name="Reatini B."/>
            <person name="Cang F.A."/>
            <person name="Jiang Q."/>
            <person name="Mckibben M.T.W."/>
            <person name="Barker M.S."/>
            <person name="Rieseberg L.H."/>
            <person name="Dlugosch K.M."/>
        </authorList>
    </citation>
    <scope>NUCLEOTIDE SEQUENCE</scope>
    <source>
        <strain evidence="2">CAN-66</strain>
        <tissue evidence="2">Leaf</tissue>
    </source>
</reference>
<dbReference type="Proteomes" id="UP001172457">
    <property type="component" value="Chromosome 6"/>
</dbReference>